<evidence type="ECO:0000256" key="1">
    <source>
        <dbReference type="SAM" id="SignalP"/>
    </source>
</evidence>
<dbReference type="EMBL" id="JAGTXO010000005">
    <property type="protein sequence ID" value="KAG8467714.1"/>
    <property type="molecule type" value="Genomic_DNA"/>
</dbReference>
<dbReference type="OMA" id="CAVANFE"/>
<evidence type="ECO:0008006" key="4">
    <source>
        <dbReference type="Google" id="ProtNLM"/>
    </source>
</evidence>
<reference evidence="2" key="1">
    <citation type="submission" date="2021-05" db="EMBL/GenBank/DDBJ databases">
        <title>The genome of the haptophyte Pavlova lutheri (Diacronema luteri, Pavlovales) - a model for lipid biosynthesis in eukaryotic algae.</title>
        <authorList>
            <person name="Hulatt C.J."/>
            <person name="Posewitz M.C."/>
        </authorList>
    </citation>
    <scope>NUCLEOTIDE SEQUENCE</scope>
    <source>
        <strain evidence="2">NIVA-4/92</strain>
    </source>
</reference>
<sequence>MLARWLVLVALARSARGYAGLQGVRVARVGRPGATVDLGEELRAAATSQPALCILGTYAADFNCVEYAQRVAHYLPKLRERNVGRVLFVVNGKPEAATALAELVNLPADVELFADPGGVAGRAFGVSRGWRPDDAELSSYVKLFAMLFGLGAWATLPAVIGGYLGNPFVPQPWIESALAQGQRAGRWPNTALVLDEATGAVVENKFAALPLVGGWPRRPLELATLRLQNMLDISIRNWQALRPEDGHLRVLTQLGGCVVLGADGVPLYEHRDPGICAVCNFESLLSQLERKSARKL</sequence>
<gene>
    <name evidence="2" type="ORF">KFE25_006766</name>
</gene>
<feature type="chain" id="PRO_5035264525" description="Thioredoxin-like fold domain-containing protein" evidence="1">
    <location>
        <begin position="18"/>
        <end position="296"/>
    </location>
</feature>
<dbReference type="AlphaFoldDB" id="A0A8J5XPK5"/>
<protein>
    <recommendedName>
        <fullName evidence="4">Thioredoxin-like fold domain-containing protein</fullName>
    </recommendedName>
</protein>
<evidence type="ECO:0000313" key="2">
    <source>
        <dbReference type="EMBL" id="KAG8467714.1"/>
    </source>
</evidence>
<comment type="caution">
    <text evidence="2">The sequence shown here is derived from an EMBL/GenBank/DDBJ whole genome shotgun (WGS) entry which is preliminary data.</text>
</comment>
<keyword evidence="3" id="KW-1185">Reference proteome</keyword>
<keyword evidence="1" id="KW-0732">Signal</keyword>
<proteinExistence type="predicted"/>
<dbReference type="Proteomes" id="UP000751190">
    <property type="component" value="Unassembled WGS sequence"/>
</dbReference>
<feature type="signal peptide" evidence="1">
    <location>
        <begin position="1"/>
        <end position="17"/>
    </location>
</feature>
<evidence type="ECO:0000313" key="3">
    <source>
        <dbReference type="Proteomes" id="UP000751190"/>
    </source>
</evidence>
<dbReference type="Pfam" id="PF13911">
    <property type="entry name" value="AhpC-TSA_2"/>
    <property type="match status" value="1"/>
</dbReference>
<dbReference type="OrthoDB" id="40334at2759"/>
<accession>A0A8J5XPK5</accession>
<name>A0A8J5XPK5_DIALT</name>
<organism evidence="2 3">
    <name type="scientific">Diacronema lutheri</name>
    <name type="common">Unicellular marine alga</name>
    <name type="synonym">Monochrysis lutheri</name>
    <dbReference type="NCBI Taxonomy" id="2081491"/>
    <lineage>
        <taxon>Eukaryota</taxon>
        <taxon>Haptista</taxon>
        <taxon>Haptophyta</taxon>
        <taxon>Pavlovophyceae</taxon>
        <taxon>Pavlovales</taxon>
        <taxon>Pavlovaceae</taxon>
        <taxon>Diacronema</taxon>
    </lineage>
</organism>
<dbReference type="InterPro" id="IPR032801">
    <property type="entry name" value="PXL2A/B/C"/>
</dbReference>